<protein>
    <recommendedName>
        <fullName evidence="3">Thioredoxin domain-containing protein</fullName>
    </recommendedName>
</protein>
<dbReference type="AlphaFoldDB" id="A0A261UYC1"/>
<name>A0A261UYC1_9BORD</name>
<sequence>MIAIFVITLAPILGAVIMYLNPQWWPDDSSNYGTLVEPQRDMPAPAALPLATLDGQPFDLASLKGKWLLMAADGGACPESCARKLFIIRNTHASQGKNVDRLARVWFITDDAPVPQKVLDAYRGTVMVRGRPEQLAPFLLGAPAGAADPAAALAGPIWMVDPLGHLMLQFPAEADPVRVRKDVSKLVYNSRIG</sequence>
<dbReference type="RefSeq" id="WP_094839564.1">
    <property type="nucleotide sequence ID" value="NZ_NEVS01000001.1"/>
</dbReference>
<evidence type="ECO:0000313" key="1">
    <source>
        <dbReference type="EMBL" id="OZI66352.1"/>
    </source>
</evidence>
<gene>
    <name evidence="1" type="ORF">CAL28_00980</name>
</gene>
<evidence type="ECO:0000313" key="2">
    <source>
        <dbReference type="Proteomes" id="UP000215767"/>
    </source>
</evidence>
<comment type="caution">
    <text evidence="1">The sequence shown here is derived from an EMBL/GenBank/DDBJ whole genome shotgun (WGS) entry which is preliminary data.</text>
</comment>
<dbReference type="OrthoDB" id="9180342at2"/>
<dbReference type="InterPro" id="IPR036249">
    <property type="entry name" value="Thioredoxin-like_sf"/>
</dbReference>
<accession>A0A261UYC1</accession>
<dbReference type="EMBL" id="NEVS01000001">
    <property type="protein sequence ID" value="OZI66352.1"/>
    <property type="molecule type" value="Genomic_DNA"/>
</dbReference>
<organism evidence="1 2">
    <name type="scientific">Bordetella genomosp. 11</name>
    <dbReference type="NCBI Taxonomy" id="1416808"/>
    <lineage>
        <taxon>Bacteria</taxon>
        <taxon>Pseudomonadati</taxon>
        <taxon>Pseudomonadota</taxon>
        <taxon>Betaproteobacteria</taxon>
        <taxon>Burkholderiales</taxon>
        <taxon>Alcaligenaceae</taxon>
        <taxon>Bordetella</taxon>
    </lineage>
</organism>
<dbReference type="Proteomes" id="UP000215767">
    <property type="component" value="Unassembled WGS sequence"/>
</dbReference>
<dbReference type="SUPFAM" id="SSF52833">
    <property type="entry name" value="Thioredoxin-like"/>
    <property type="match status" value="1"/>
</dbReference>
<keyword evidence="2" id="KW-1185">Reference proteome</keyword>
<reference evidence="2" key="1">
    <citation type="submission" date="2017-05" db="EMBL/GenBank/DDBJ databases">
        <title>Complete and WGS of Bordetella genogroups.</title>
        <authorList>
            <person name="Spilker T."/>
            <person name="Lipuma J."/>
        </authorList>
    </citation>
    <scope>NUCLEOTIDE SEQUENCE [LARGE SCALE GENOMIC DNA]</scope>
    <source>
        <strain evidence="2">AU8856</strain>
    </source>
</reference>
<evidence type="ECO:0008006" key="3">
    <source>
        <dbReference type="Google" id="ProtNLM"/>
    </source>
</evidence>
<proteinExistence type="predicted"/>